<evidence type="ECO:0000313" key="3">
    <source>
        <dbReference type="Proteomes" id="UP000027180"/>
    </source>
</evidence>
<evidence type="ECO:0000313" key="2">
    <source>
        <dbReference type="EMBL" id="AIC27991.1"/>
    </source>
</evidence>
<dbReference type="HOGENOM" id="CLU_2619546_0_0_5"/>
<dbReference type="EMBL" id="CP006986">
    <property type="protein sequence ID" value="AIC27991.1"/>
    <property type="molecule type" value="Genomic_DNA"/>
</dbReference>
<evidence type="ECO:0000256" key="1">
    <source>
        <dbReference type="SAM" id="MobiDB-lite"/>
    </source>
</evidence>
<dbReference type="AlphaFoldDB" id="A0A060I8R6"/>
<dbReference type="KEGG" id="rei:IE4771_CH02896"/>
<dbReference type="Proteomes" id="UP000027180">
    <property type="component" value="Chromosome"/>
</dbReference>
<accession>A0A060I8R6</accession>
<feature type="region of interest" description="Disordered" evidence="1">
    <location>
        <begin position="1"/>
        <end position="21"/>
    </location>
</feature>
<proteinExistence type="predicted"/>
<sequence>MLHLDSKLNSGGDTTAAEPVLERSESAAFGFDRRNNGLMWLLSSGKSAAERLQYRMASTSRESRNVQGFGIQDLHMSP</sequence>
<name>A0A060I8R6_RHIET</name>
<reference evidence="2 3" key="1">
    <citation type="submission" date="2013-12" db="EMBL/GenBank/DDBJ databases">
        <title>Complete genome sequence of Rhizobium etli bv. mimosae IE4771.</title>
        <authorList>
            <person name="Bustos P."/>
            <person name="Santamaria R.I."/>
            <person name="Lozano L."/>
            <person name="Ormeno-Orrillo E."/>
            <person name="Rogel M.A."/>
            <person name="Romero D."/>
            <person name="Cevallos M.A."/>
            <person name="Martinez-Romero E."/>
            <person name="Gonzalez V."/>
        </authorList>
    </citation>
    <scope>NUCLEOTIDE SEQUENCE [LARGE SCALE GENOMIC DNA]</scope>
    <source>
        <strain evidence="2 3">IE4771</strain>
    </source>
</reference>
<gene>
    <name evidence="2" type="ORF">IE4771_CH02896</name>
</gene>
<protein>
    <submittedName>
        <fullName evidence="2">Uncharacterized protein</fullName>
    </submittedName>
</protein>
<organism evidence="2 3">
    <name type="scientific">Rhizobium etli bv. mimosae str. IE4771</name>
    <dbReference type="NCBI Taxonomy" id="1432050"/>
    <lineage>
        <taxon>Bacteria</taxon>
        <taxon>Pseudomonadati</taxon>
        <taxon>Pseudomonadota</taxon>
        <taxon>Alphaproteobacteria</taxon>
        <taxon>Hyphomicrobiales</taxon>
        <taxon>Rhizobiaceae</taxon>
        <taxon>Rhizobium/Agrobacterium group</taxon>
        <taxon>Rhizobium</taxon>
    </lineage>
</organism>